<sequence>MNNAKITVGLVYGGRSGEHEVSLQTAFAVMNAFDYEKYAIIPFYISKQGVWKMGERLDSPLRAPEQMKLESVEPDMGKALNAVFAGLAAGDRQIDVMFPMLHGTFGEDGTIQGLFEMANIPYVGAGVLASAAGMDKVVMKKLFDEAGLDQCKYCYFTAGVWKRKSHDLIFDLEDRLGYPMFVKPANLGSSVGISKASDKEGLIQAVETALRYDTKVIIEEFVDARELEVSVLGNDDPEASVPGEIVSSGDYYDYAAKYIDGKSQMLIPAPVDPETADRLREAAVKAFRAIEGSGITRADFFVRRSDGAILINEVNTMPGFTPFSMYPLLWRETGVSYQALLDRMIELALERFSDRQNLKYDNDTV</sequence>
<feature type="binding site" evidence="24">
    <location>
        <begin position="189"/>
        <end position="190"/>
    </location>
    <ligand>
        <name>ATP</name>
        <dbReference type="ChEBI" id="CHEBI:30616"/>
    </ligand>
</feature>
<keyword evidence="10 24" id="KW-0547">Nucleotide-binding</keyword>
<keyword evidence="11 26" id="KW-0067">ATP-binding</keyword>
<comment type="cofactor">
    <cofactor evidence="1">
        <name>Mn(2+)</name>
        <dbReference type="ChEBI" id="CHEBI:29035"/>
    </cofactor>
</comment>
<keyword evidence="29" id="KW-1185">Reference proteome</keyword>
<evidence type="ECO:0000256" key="16">
    <source>
        <dbReference type="ARBA" id="ARBA00023316"/>
    </source>
</evidence>
<comment type="subcellular location">
    <subcellularLocation>
        <location evidence="3 22">Cytoplasm</location>
    </subcellularLocation>
</comment>
<dbReference type="InterPro" id="IPR011761">
    <property type="entry name" value="ATP-grasp"/>
</dbReference>
<keyword evidence="8 22" id="KW-0436">Ligase</keyword>
<comment type="caution">
    <text evidence="28">The sequence shown here is derived from an EMBL/GenBank/DDBJ whole genome shotgun (WGS) entry which is preliminary data.</text>
</comment>
<dbReference type="InterPro" id="IPR013815">
    <property type="entry name" value="ATP_grasp_subdomain_1"/>
</dbReference>
<dbReference type="InterPro" id="IPR005905">
    <property type="entry name" value="D_ala_D_ala"/>
</dbReference>
<feature type="binding site" evidence="25">
    <location>
        <position position="313"/>
    </location>
    <ligand>
        <name>Mg(2+)</name>
        <dbReference type="ChEBI" id="CHEBI:18420"/>
        <label>2</label>
    </ligand>
</feature>
<evidence type="ECO:0000256" key="25">
    <source>
        <dbReference type="PIRSR" id="PIRSR039102-3"/>
    </source>
</evidence>
<evidence type="ECO:0000256" key="21">
    <source>
        <dbReference type="ARBA" id="ARBA00077154"/>
    </source>
</evidence>
<feature type="binding site" evidence="24">
    <location>
        <begin position="181"/>
        <end position="183"/>
    </location>
    <ligand>
        <name>ATP</name>
        <dbReference type="ChEBI" id="CHEBI:30616"/>
    </ligand>
</feature>
<evidence type="ECO:0000256" key="26">
    <source>
        <dbReference type="PROSITE-ProRule" id="PRU00409"/>
    </source>
</evidence>
<feature type="binding site" evidence="25">
    <location>
        <position position="315"/>
    </location>
    <ligand>
        <name>Mg(2+)</name>
        <dbReference type="ChEBI" id="CHEBI:18420"/>
        <label>2</label>
    </ligand>
</feature>
<dbReference type="GO" id="GO:0005829">
    <property type="term" value="C:cytosol"/>
    <property type="evidence" value="ECO:0007669"/>
    <property type="project" value="TreeGrafter"/>
</dbReference>
<comment type="pathway">
    <text evidence="18">Glycan biosynthesis.</text>
</comment>
<evidence type="ECO:0000256" key="6">
    <source>
        <dbReference type="ARBA" id="ARBA00012216"/>
    </source>
</evidence>
<dbReference type="GO" id="GO:0071555">
    <property type="term" value="P:cell wall organization"/>
    <property type="evidence" value="ECO:0007669"/>
    <property type="project" value="UniProtKB-KW"/>
</dbReference>
<comment type="catalytic activity">
    <reaction evidence="17 22">
        <text>2 D-alanine + ATP = D-alanyl-D-alanine + ADP + phosphate + H(+)</text>
        <dbReference type="Rhea" id="RHEA:11224"/>
        <dbReference type="ChEBI" id="CHEBI:15378"/>
        <dbReference type="ChEBI" id="CHEBI:30616"/>
        <dbReference type="ChEBI" id="CHEBI:43474"/>
        <dbReference type="ChEBI" id="CHEBI:57416"/>
        <dbReference type="ChEBI" id="CHEBI:57822"/>
        <dbReference type="ChEBI" id="CHEBI:456216"/>
        <dbReference type="EC" id="6.3.2.4"/>
    </reaction>
</comment>
<keyword evidence="14 22" id="KW-0573">Peptidoglycan synthesis</keyword>
<dbReference type="EMBL" id="VYKK01000030">
    <property type="protein sequence ID" value="KAA8997149.1"/>
    <property type="molecule type" value="Genomic_DNA"/>
</dbReference>
<dbReference type="RefSeq" id="WP_150459614.1">
    <property type="nucleotide sequence ID" value="NZ_VYKK01000030.1"/>
</dbReference>
<dbReference type="PROSITE" id="PS00844">
    <property type="entry name" value="DALA_DALA_LIGASE_2"/>
    <property type="match status" value="1"/>
</dbReference>
<dbReference type="SUPFAM" id="SSF56059">
    <property type="entry name" value="Glutathione synthetase ATP-binding domain-like"/>
    <property type="match status" value="1"/>
</dbReference>
<feature type="binding site" evidence="25">
    <location>
        <position position="299"/>
    </location>
    <ligand>
        <name>Mg(2+)</name>
        <dbReference type="ChEBI" id="CHEBI:18420"/>
        <label>1</label>
    </ligand>
</feature>
<evidence type="ECO:0000256" key="23">
    <source>
        <dbReference type="PIRSR" id="PIRSR039102-1"/>
    </source>
</evidence>
<dbReference type="SUPFAM" id="SSF52440">
    <property type="entry name" value="PreATP-grasp domain"/>
    <property type="match status" value="1"/>
</dbReference>
<feature type="binding site" evidence="24">
    <location>
        <position position="136"/>
    </location>
    <ligand>
        <name>ATP</name>
        <dbReference type="ChEBI" id="CHEBI:30616"/>
    </ligand>
</feature>
<evidence type="ECO:0000256" key="5">
    <source>
        <dbReference type="ARBA" id="ARBA00010871"/>
    </source>
</evidence>
<evidence type="ECO:0000256" key="8">
    <source>
        <dbReference type="ARBA" id="ARBA00022598"/>
    </source>
</evidence>
<evidence type="ECO:0000256" key="12">
    <source>
        <dbReference type="ARBA" id="ARBA00022842"/>
    </source>
</evidence>
<dbReference type="Proteomes" id="UP000367750">
    <property type="component" value="Unassembled WGS sequence"/>
</dbReference>
<feature type="domain" description="ATP-grasp" evidence="27">
    <location>
        <begin position="140"/>
        <end position="346"/>
    </location>
</feature>
<dbReference type="Gene3D" id="3.30.470.20">
    <property type="entry name" value="ATP-grasp fold, B domain"/>
    <property type="match status" value="1"/>
</dbReference>
<evidence type="ECO:0000256" key="11">
    <source>
        <dbReference type="ARBA" id="ARBA00022840"/>
    </source>
</evidence>
<comment type="cofactor">
    <cofactor evidence="25">
        <name>Mg(2+)</name>
        <dbReference type="ChEBI" id="CHEBI:18420"/>
    </cofactor>
    <cofactor evidence="25">
        <name>Mn(2+)</name>
        <dbReference type="ChEBI" id="CHEBI:29035"/>
    </cofactor>
    <text evidence="25">Binds 2 magnesium or manganese ions per subunit.</text>
</comment>
<evidence type="ECO:0000256" key="17">
    <source>
        <dbReference type="ARBA" id="ARBA00047614"/>
    </source>
</evidence>
<dbReference type="InterPro" id="IPR011095">
    <property type="entry name" value="Dala_Dala_lig_C"/>
</dbReference>
<dbReference type="PANTHER" id="PTHR23132:SF25">
    <property type="entry name" value="D-ALANINE--D-ALANINE LIGASE A"/>
    <property type="match status" value="1"/>
</dbReference>
<evidence type="ECO:0000313" key="28">
    <source>
        <dbReference type="EMBL" id="KAA8997149.1"/>
    </source>
</evidence>
<evidence type="ECO:0000256" key="19">
    <source>
        <dbReference type="ARBA" id="ARBA00068427"/>
    </source>
</evidence>
<keyword evidence="9 25" id="KW-0479">Metal-binding</keyword>
<gene>
    <name evidence="22" type="primary">ddl</name>
    <name evidence="28" type="ORF">F4V43_17800</name>
</gene>
<evidence type="ECO:0000256" key="3">
    <source>
        <dbReference type="ARBA" id="ARBA00004496"/>
    </source>
</evidence>
<dbReference type="PANTHER" id="PTHR23132">
    <property type="entry name" value="D-ALANINE--D-ALANINE LIGASE"/>
    <property type="match status" value="1"/>
</dbReference>
<dbReference type="Gene3D" id="3.30.1490.20">
    <property type="entry name" value="ATP-grasp fold, A domain"/>
    <property type="match status" value="1"/>
</dbReference>
<dbReference type="PROSITE" id="PS50975">
    <property type="entry name" value="ATP_GRASP"/>
    <property type="match status" value="1"/>
</dbReference>
<dbReference type="Pfam" id="PF01820">
    <property type="entry name" value="Dala_Dala_lig_N"/>
    <property type="match status" value="1"/>
</dbReference>
<dbReference type="GO" id="GO:0046872">
    <property type="term" value="F:metal ion binding"/>
    <property type="evidence" value="ECO:0007669"/>
    <property type="project" value="UniProtKB-KW"/>
</dbReference>
<feature type="binding site" evidence="24">
    <location>
        <begin position="312"/>
        <end position="313"/>
    </location>
    <ligand>
        <name>ATP</name>
        <dbReference type="ChEBI" id="CHEBI:30616"/>
    </ligand>
</feature>
<evidence type="ECO:0000256" key="9">
    <source>
        <dbReference type="ARBA" id="ARBA00022723"/>
    </source>
</evidence>
<dbReference type="NCBIfam" id="TIGR01205">
    <property type="entry name" value="D_ala_D_alaTIGR"/>
    <property type="match status" value="1"/>
</dbReference>
<dbReference type="GO" id="GO:0009252">
    <property type="term" value="P:peptidoglycan biosynthetic process"/>
    <property type="evidence" value="ECO:0007669"/>
    <property type="project" value="UniProtKB-UniRule"/>
</dbReference>
<accession>A0A5J5FUD5</accession>
<dbReference type="UniPathway" id="UPA00219"/>
<feature type="binding site" evidence="25">
    <location>
        <position position="313"/>
    </location>
    <ligand>
        <name>Mg(2+)</name>
        <dbReference type="ChEBI" id="CHEBI:18420"/>
        <label>1</label>
    </ligand>
</feature>
<evidence type="ECO:0000256" key="22">
    <source>
        <dbReference type="HAMAP-Rule" id="MF_00047"/>
    </source>
</evidence>
<feature type="binding site" evidence="24">
    <location>
        <begin position="219"/>
        <end position="226"/>
    </location>
    <ligand>
        <name>ATP</name>
        <dbReference type="ChEBI" id="CHEBI:30616"/>
    </ligand>
</feature>
<keyword evidence="16 22" id="KW-0961">Cell wall biogenesis/degradation</keyword>
<evidence type="ECO:0000256" key="14">
    <source>
        <dbReference type="ARBA" id="ARBA00022984"/>
    </source>
</evidence>
<evidence type="ECO:0000256" key="1">
    <source>
        <dbReference type="ARBA" id="ARBA00001936"/>
    </source>
</evidence>
<feature type="active site" evidence="23">
    <location>
        <position position="18"/>
    </location>
</feature>
<dbReference type="HAMAP" id="MF_00047">
    <property type="entry name" value="Dala_Dala_lig"/>
    <property type="match status" value="1"/>
</dbReference>
<evidence type="ECO:0000256" key="15">
    <source>
        <dbReference type="ARBA" id="ARBA00023211"/>
    </source>
</evidence>
<dbReference type="PIRSF" id="PIRSF039102">
    <property type="entry name" value="Ddl/VanB"/>
    <property type="match status" value="1"/>
</dbReference>
<dbReference type="GO" id="GO:0005524">
    <property type="term" value="F:ATP binding"/>
    <property type="evidence" value="ECO:0007669"/>
    <property type="project" value="UniProtKB-UniRule"/>
</dbReference>
<dbReference type="InterPro" id="IPR011127">
    <property type="entry name" value="Dala_Dala_lig_N"/>
</dbReference>
<dbReference type="FunFam" id="3.30.1490.20:FF:000007">
    <property type="entry name" value="D-alanine--D-alanine ligase"/>
    <property type="match status" value="1"/>
</dbReference>
<dbReference type="GO" id="GO:0008360">
    <property type="term" value="P:regulation of cell shape"/>
    <property type="evidence" value="ECO:0007669"/>
    <property type="project" value="UniProtKB-KW"/>
</dbReference>
<evidence type="ECO:0000256" key="2">
    <source>
        <dbReference type="ARBA" id="ARBA00003921"/>
    </source>
</evidence>
<comment type="function">
    <text evidence="2 22">Cell wall formation.</text>
</comment>
<dbReference type="AlphaFoldDB" id="A0A5J5FUD5"/>
<dbReference type="FunFam" id="3.30.470.20:FF:000008">
    <property type="entry name" value="D-alanine--D-alanine ligase"/>
    <property type="match status" value="1"/>
</dbReference>
<name>A0A5J5FUD5_9BACL</name>
<dbReference type="NCBIfam" id="NF002528">
    <property type="entry name" value="PRK01966.1-4"/>
    <property type="match status" value="1"/>
</dbReference>
<proteinExistence type="inferred from homology"/>
<dbReference type="EC" id="6.3.2.4" evidence="6 22"/>
<comment type="pathway">
    <text evidence="4 22">Cell wall biogenesis; peptidoglycan biosynthesis.</text>
</comment>
<dbReference type="PROSITE" id="PS00843">
    <property type="entry name" value="DALA_DALA_LIGASE_1"/>
    <property type="match status" value="1"/>
</dbReference>
<dbReference type="InterPro" id="IPR000291">
    <property type="entry name" value="D-Ala_lig_Van_CS"/>
</dbReference>
<dbReference type="OrthoDB" id="9813261at2"/>
<evidence type="ECO:0000256" key="7">
    <source>
        <dbReference type="ARBA" id="ARBA00022490"/>
    </source>
</evidence>
<dbReference type="GO" id="GO:0008716">
    <property type="term" value="F:D-alanine-D-alanine ligase activity"/>
    <property type="evidence" value="ECO:0007669"/>
    <property type="project" value="UniProtKB-UniRule"/>
</dbReference>
<evidence type="ECO:0000256" key="10">
    <source>
        <dbReference type="ARBA" id="ARBA00022741"/>
    </source>
</evidence>
<feature type="active site" evidence="23">
    <location>
        <position position="189"/>
    </location>
</feature>
<dbReference type="InterPro" id="IPR016185">
    <property type="entry name" value="PreATP-grasp_dom_sf"/>
</dbReference>
<keyword evidence="7 22" id="KW-0963">Cytoplasm</keyword>
<evidence type="ECO:0000256" key="18">
    <source>
        <dbReference type="ARBA" id="ARBA00060592"/>
    </source>
</evidence>
<evidence type="ECO:0000256" key="24">
    <source>
        <dbReference type="PIRSR" id="PIRSR039102-2"/>
    </source>
</evidence>
<dbReference type="NCBIfam" id="NF002526">
    <property type="entry name" value="PRK01966.1-2"/>
    <property type="match status" value="1"/>
</dbReference>
<evidence type="ECO:0000259" key="27">
    <source>
        <dbReference type="PROSITE" id="PS50975"/>
    </source>
</evidence>
<organism evidence="28 29">
    <name type="scientific">Paenibacillus spiritus</name>
    <dbReference type="NCBI Taxonomy" id="2496557"/>
    <lineage>
        <taxon>Bacteria</taxon>
        <taxon>Bacillati</taxon>
        <taxon>Bacillota</taxon>
        <taxon>Bacilli</taxon>
        <taxon>Bacillales</taxon>
        <taxon>Paenibacillaceae</taxon>
        <taxon>Paenibacillus</taxon>
    </lineage>
</organism>
<dbReference type="Gene3D" id="3.40.50.20">
    <property type="match status" value="1"/>
</dbReference>
<evidence type="ECO:0000313" key="29">
    <source>
        <dbReference type="Proteomes" id="UP000367750"/>
    </source>
</evidence>
<keyword evidence="15 25" id="KW-0464">Manganese</keyword>
<evidence type="ECO:0000256" key="4">
    <source>
        <dbReference type="ARBA" id="ARBA00004752"/>
    </source>
</evidence>
<keyword evidence="12 25" id="KW-0460">Magnesium</keyword>
<feature type="active site" evidence="23">
    <location>
        <position position="324"/>
    </location>
</feature>
<dbReference type="Pfam" id="PF07478">
    <property type="entry name" value="Dala_Dala_lig_C"/>
    <property type="match status" value="1"/>
</dbReference>
<protein>
    <recommendedName>
        <fullName evidence="19 22">D-alanine--D-alanine ligase</fullName>
        <ecNumber evidence="6 22">6.3.2.4</ecNumber>
    </recommendedName>
    <alternativeName>
        <fullName evidence="21 22">D-Ala-D-Ala ligase</fullName>
    </alternativeName>
    <alternativeName>
        <fullName evidence="20 22">D-alanylalanine synthetase</fullName>
    </alternativeName>
</protein>
<evidence type="ECO:0000256" key="13">
    <source>
        <dbReference type="ARBA" id="ARBA00022960"/>
    </source>
</evidence>
<evidence type="ECO:0000256" key="20">
    <source>
        <dbReference type="ARBA" id="ARBA00076288"/>
    </source>
</evidence>
<comment type="similarity">
    <text evidence="5 22">Belongs to the D-alanine--D-alanine ligase family.</text>
</comment>
<reference evidence="28 29" key="1">
    <citation type="submission" date="2019-09" db="EMBL/GenBank/DDBJ databases">
        <title>Bacillus ochoae sp. nov., Paenibacillus whitsoniae sp. nov., Paenibacillus spiritus sp. nov. Isolated from the Mars Exploration Rover during spacecraft assembly.</title>
        <authorList>
            <person name="Seuylemezian A."/>
            <person name="Vaishampayan P."/>
        </authorList>
    </citation>
    <scope>NUCLEOTIDE SEQUENCE [LARGE SCALE GENOMIC DNA]</scope>
    <source>
        <strain evidence="28 29">MER_111</strain>
    </source>
</reference>
<keyword evidence="13 22" id="KW-0133">Cell shape</keyword>